<comment type="similarity">
    <text evidence="1">Belongs to the peptidase S9A family.</text>
</comment>
<dbReference type="InterPro" id="IPR051543">
    <property type="entry name" value="Serine_Peptidase_S9A"/>
</dbReference>
<dbReference type="Gene3D" id="3.40.50.1820">
    <property type="entry name" value="alpha/beta hydrolase"/>
    <property type="match status" value="1"/>
</dbReference>
<evidence type="ECO:0000256" key="2">
    <source>
        <dbReference type="ARBA" id="ARBA00022670"/>
    </source>
</evidence>
<evidence type="ECO:0000256" key="1">
    <source>
        <dbReference type="ARBA" id="ARBA00005228"/>
    </source>
</evidence>
<dbReference type="InterPro" id="IPR029058">
    <property type="entry name" value="AB_hydrolase_fold"/>
</dbReference>
<dbReference type="PROSITE" id="PS00708">
    <property type="entry name" value="PRO_ENDOPEP_SER"/>
    <property type="match status" value="1"/>
</dbReference>
<keyword evidence="9" id="KW-1185">Reference proteome</keyword>
<sequence>MNPILSFAALAGFCLCAALARADAPPRAETRPQTLSAHGDARVDPYAWLRDDSRDRPEVLTHLQAENRYAETLLAGQQPLRDKLLAEMQARGAGGEASLPYTENGWEYRERYPDGAQQPVYERRPLAGGAWRTVLDAAERAKGKRYYRLGGWQLSPDGRYLAVAEDVRGDGTQRLALRDLASGEWLPVAEGGAGTEMVWSADGRALWYVAADPDTYRPSRVYRHALDGKDDALVFEEKDEGYTVSLSASASRRYALIAVAGSDSDSSEAWLLDAQDPAAPAKRFAARRPGREYYLDHYRGAFYLRANPDPAGFGLYRSAAPGGEWRTLIAPTANREVESFLLLKRHLIVKERHDGLSRVRAIAWRGGASRTLALPDPSYRVWFDRNPDPDSGRLRYRYSSLTTPTSTWEWNLSNGKTRALWQPKLAGYRAADYRSERLWIRARDGERVPVSLVYRRDHLAKGGNPLLLYGYGAYGMSMDAAFSAPRVSLLDRGFVFAIAHVRGGGELGRRWHEAGRLANKQNSFNDFVDAARELARLGYARSDQLYAMGGSAGGLLIGAALNQAPGLFRGAVAQVPFVDALSSMQDPSLPLTVGEYGEWGNPADADAYRRLRGYSPVDNVGAGPYPHLLVTAGLHDRQVPYWEPAKWVARLRERQWPGQQLALITEMDAGHRGQSGRVSRLAANAREYAFLLTLSGWREP</sequence>
<feature type="domain" description="Peptidase S9A N-terminal" evidence="7">
    <location>
        <begin position="29"/>
        <end position="419"/>
    </location>
</feature>
<dbReference type="Pfam" id="PF02897">
    <property type="entry name" value="Peptidase_S9_N"/>
    <property type="match status" value="1"/>
</dbReference>
<dbReference type="Gene3D" id="2.130.10.120">
    <property type="entry name" value="Prolyl oligopeptidase, N-terminal domain"/>
    <property type="match status" value="1"/>
</dbReference>
<dbReference type="EMBL" id="JBDQQU010000004">
    <property type="protein sequence ID" value="MEO3953623.1"/>
    <property type="molecule type" value="Genomic_DNA"/>
</dbReference>
<dbReference type="PANTHER" id="PTHR11757">
    <property type="entry name" value="PROTEASE FAMILY S9A OLIGOPEPTIDASE"/>
    <property type="match status" value="1"/>
</dbReference>
<evidence type="ECO:0000313" key="9">
    <source>
        <dbReference type="Proteomes" id="UP001438292"/>
    </source>
</evidence>
<dbReference type="InterPro" id="IPR023302">
    <property type="entry name" value="Pept_S9A_N"/>
</dbReference>
<keyword evidence="5" id="KW-0732">Signal</keyword>
<feature type="chain" id="PRO_5046985920" evidence="5">
    <location>
        <begin position="23"/>
        <end position="700"/>
    </location>
</feature>
<feature type="domain" description="Peptidase S9 prolyl oligopeptidase catalytic" evidence="6">
    <location>
        <begin position="482"/>
        <end position="693"/>
    </location>
</feature>
<evidence type="ECO:0000259" key="7">
    <source>
        <dbReference type="Pfam" id="PF02897"/>
    </source>
</evidence>
<dbReference type="InterPro" id="IPR002470">
    <property type="entry name" value="Peptidase_S9A"/>
</dbReference>
<dbReference type="RefSeq" id="WP_346195582.1">
    <property type="nucleotide sequence ID" value="NZ_JBDJHV010000024.1"/>
</dbReference>
<dbReference type="InterPro" id="IPR001375">
    <property type="entry name" value="Peptidase_S9_cat"/>
</dbReference>
<accession>A0ABV0H3M6</accession>
<dbReference type="PANTHER" id="PTHR11757:SF19">
    <property type="entry name" value="PROLYL ENDOPEPTIDASE-LIKE"/>
    <property type="match status" value="1"/>
</dbReference>
<feature type="signal peptide" evidence="5">
    <location>
        <begin position="1"/>
        <end position="22"/>
    </location>
</feature>
<keyword evidence="4" id="KW-0720">Serine protease</keyword>
<proteinExistence type="inferred from homology"/>
<evidence type="ECO:0000259" key="6">
    <source>
        <dbReference type="Pfam" id="PF00326"/>
    </source>
</evidence>
<evidence type="ECO:0000256" key="3">
    <source>
        <dbReference type="ARBA" id="ARBA00022801"/>
    </source>
</evidence>
<protein>
    <submittedName>
        <fullName evidence="8">S9 family peptidase</fullName>
    </submittedName>
</protein>
<evidence type="ECO:0000256" key="4">
    <source>
        <dbReference type="ARBA" id="ARBA00022825"/>
    </source>
</evidence>
<name>A0ABV0H3M6_9NEIS</name>
<dbReference type="Proteomes" id="UP001438292">
    <property type="component" value="Unassembled WGS sequence"/>
</dbReference>
<gene>
    <name evidence="8" type="ORF">ABH309_04075</name>
</gene>
<evidence type="ECO:0000313" key="8">
    <source>
        <dbReference type="EMBL" id="MEO3953623.1"/>
    </source>
</evidence>
<dbReference type="InterPro" id="IPR002471">
    <property type="entry name" value="Pept_S9_AS"/>
</dbReference>
<keyword evidence="3" id="KW-0378">Hydrolase</keyword>
<reference evidence="8 9" key="1">
    <citation type="submission" date="2024-05" db="EMBL/GenBank/DDBJ databases">
        <authorList>
            <person name="De Oliveira J.P."/>
            <person name="Noriler S.A."/>
            <person name="De Oliveira A.G."/>
            <person name="Sipoli D.S."/>
        </authorList>
    </citation>
    <scope>NUCLEOTIDE SEQUENCE [LARGE SCALE GENOMIC DNA]</scope>
    <source>
        <strain evidence="8 9">LABIM186</strain>
    </source>
</reference>
<dbReference type="Pfam" id="PF00326">
    <property type="entry name" value="Peptidase_S9"/>
    <property type="match status" value="1"/>
</dbReference>
<dbReference type="PRINTS" id="PR00862">
    <property type="entry name" value="PROLIGOPTASE"/>
</dbReference>
<evidence type="ECO:0000256" key="5">
    <source>
        <dbReference type="SAM" id="SignalP"/>
    </source>
</evidence>
<keyword evidence="2" id="KW-0645">Protease</keyword>
<organism evidence="8 9">
    <name type="scientific">Chromobacterium piscinae</name>
    <dbReference type="NCBI Taxonomy" id="686831"/>
    <lineage>
        <taxon>Bacteria</taxon>
        <taxon>Pseudomonadati</taxon>
        <taxon>Pseudomonadota</taxon>
        <taxon>Betaproteobacteria</taxon>
        <taxon>Neisseriales</taxon>
        <taxon>Chromobacteriaceae</taxon>
        <taxon>Chromobacterium</taxon>
    </lineage>
</organism>
<dbReference type="SUPFAM" id="SSF53474">
    <property type="entry name" value="alpha/beta-Hydrolases"/>
    <property type="match status" value="1"/>
</dbReference>
<comment type="caution">
    <text evidence="8">The sequence shown here is derived from an EMBL/GenBank/DDBJ whole genome shotgun (WGS) entry which is preliminary data.</text>
</comment>
<dbReference type="SUPFAM" id="SSF50993">
    <property type="entry name" value="Peptidase/esterase 'gauge' domain"/>
    <property type="match status" value="1"/>
</dbReference>